<feature type="transmembrane region" description="Helical" evidence="6">
    <location>
        <begin position="109"/>
        <end position="128"/>
    </location>
</feature>
<evidence type="ECO:0000313" key="8">
    <source>
        <dbReference type="Proteomes" id="UP001396334"/>
    </source>
</evidence>
<keyword evidence="2" id="KW-0808">Transferase</keyword>
<accession>A0ABR2UD23</accession>
<evidence type="ECO:0000313" key="7">
    <source>
        <dbReference type="EMBL" id="KAK9047638.1"/>
    </source>
</evidence>
<protein>
    <submittedName>
        <fullName evidence="7">Uncharacterized protein</fullName>
    </submittedName>
</protein>
<keyword evidence="8" id="KW-1185">Reference proteome</keyword>
<keyword evidence="4 6" id="KW-1133">Transmembrane helix</keyword>
<keyword evidence="5 6" id="KW-0472">Membrane</keyword>
<evidence type="ECO:0000256" key="5">
    <source>
        <dbReference type="ARBA" id="ARBA00023136"/>
    </source>
</evidence>
<reference evidence="7 8" key="1">
    <citation type="journal article" date="2024" name="G3 (Bethesda)">
        <title>Genome assembly of Hibiscus sabdariffa L. provides insights into metabolisms of medicinal natural products.</title>
        <authorList>
            <person name="Kim T."/>
        </authorList>
    </citation>
    <scope>NUCLEOTIDE SEQUENCE [LARGE SCALE GENOMIC DNA]</scope>
    <source>
        <strain evidence="7">TK-2024</strain>
        <tissue evidence="7">Old leaves</tissue>
    </source>
</reference>
<evidence type="ECO:0000256" key="2">
    <source>
        <dbReference type="ARBA" id="ARBA00022679"/>
    </source>
</evidence>
<dbReference type="Proteomes" id="UP001396334">
    <property type="component" value="Unassembled WGS sequence"/>
</dbReference>
<name>A0ABR2UD23_9ROSI</name>
<evidence type="ECO:0000256" key="3">
    <source>
        <dbReference type="ARBA" id="ARBA00022692"/>
    </source>
</evidence>
<organism evidence="7 8">
    <name type="scientific">Hibiscus sabdariffa</name>
    <name type="common">roselle</name>
    <dbReference type="NCBI Taxonomy" id="183260"/>
    <lineage>
        <taxon>Eukaryota</taxon>
        <taxon>Viridiplantae</taxon>
        <taxon>Streptophyta</taxon>
        <taxon>Embryophyta</taxon>
        <taxon>Tracheophyta</taxon>
        <taxon>Spermatophyta</taxon>
        <taxon>Magnoliopsida</taxon>
        <taxon>eudicotyledons</taxon>
        <taxon>Gunneridae</taxon>
        <taxon>Pentapetalae</taxon>
        <taxon>rosids</taxon>
        <taxon>malvids</taxon>
        <taxon>Malvales</taxon>
        <taxon>Malvaceae</taxon>
        <taxon>Malvoideae</taxon>
        <taxon>Hibiscus</taxon>
    </lineage>
</organism>
<dbReference type="EMBL" id="JBBPBN010000001">
    <property type="protein sequence ID" value="KAK9047638.1"/>
    <property type="molecule type" value="Genomic_DNA"/>
</dbReference>
<dbReference type="InterPro" id="IPR000715">
    <property type="entry name" value="Glycosyl_transferase_4"/>
</dbReference>
<proteinExistence type="predicted"/>
<dbReference type="PANTHER" id="PTHR22926">
    <property type="entry name" value="PHOSPHO-N-ACETYLMURAMOYL-PENTAPEPTIDE-TRANSFERASE"/>
    <property type="match status" value="1"/>
</dbReference>
<evidence type="ECO:0000256" key="1">
    <source>
        <dbReference type="ARBA" id="ARBA00004141"/>
    </source>
</evidence>
<sequence length="183" mass="20751">MVSLVVKTEPQWWLNNFRFDVNRSWFRFTCLSSYRFCVALLSFYSPLKLQLKQSQNVHKRSRSDGEYSDGEIVLNPLAEVDLPPVSAKILKEGHANHSKKQRSPMMGGLFFLPVGIFVANFVTGFSSVEVAANFTMIGPIDDVLCVIKQHNSGLSPRLRLLLEVATFLLASFFDHLWSIRVAI</sequence>
<evidence type="ECO:0000256" key="6">
    <source>
        <dbReference type="SAM" id="Phobius"/>
    </source>
</evidence>
<comment type="caution">
    <text evidence="7">The sequence shown here is derived from an EMBL/GenBank/DDBJ whole genome shotgun (WGS) entry which is preliminary data.</text>
</comment>
<dbReference type="PANTHER" id="PTHR22926:SF5">
    <property type="entry name" value="PHOSPHO-N-ACETYLMURAMOYL-PENTAPEPTIDE-TRANSFERASE HOMOLOG"/>
    <property type="match status" value="1"/>
</dbReference>
<gene>
    <name evidence="7" type="ORF">V6N11_053477</name>
</gene>
<keyword evidence="3 6" id="KW-0812">Transmembrane</keyword>
<comment type="subcellular location">
    <subcellularLocation>
        <location evidence="1">Membrane</location>
        <topology evidence="1">Multi-pass membrane protein</topology>
    </subcellularLocation>
</comment>
<evidence type="ECO:0000256" key="4">
    <source>
        <dbReference type="ARBA" id="ARBA00022989"/>
    </source>
</evidence>